<evidence type="ECO:0000313" key="3">
    <source>
        <dbReference type="EMBL" id="GAA0160772.1"/>
    </source>
</evidence>
<protein>
    <recommendedName>
        <fullName evidence="2">CCHC-type domain-containing protein</fullName>
    </recommendedName>
</protein>
<dbReference type="AlphaFoldDB" id="A0AAV3QC97"/>
<dbReference type="GO" id="GO:0003676">
    <property type="term" value="F:nucleic acid binding"/>
    <property type="evidence" value="ECO:0007669"/>
    <property type="project" value="InterPro"/>
</dbReference>
<sequence length="322" mass="36781">MDASMIKRLLNCNLNATDLKLIRLEVEDLDEEFFTWDVASKLANYFSGCKEVELRRAKWANVLQPLRRMIQFQLEEDVITGYLAYERLPHLCFKCGRLGHLIRQCPELGEGADPKKECVYDLWIKAPMEKSWMIFRLNEEYEDCLPRRAGDPLPKKHIASSRCVRGERIGETNHLTLLPYPATQNQGDIDEDLGHHSYGRETDKDVTVYYAVFKNAIITPMLPNEIREERDGKLSENINIEGALDSQRVCLQDINGETNKEQVYPNTAIINDSISLLEPSLPHQQLGEDDSSLEDPAIITMGGISPQSKDGICVWRRMLGLT</sequence>
<dbReference type="InterPro" id="IPR001878">
    <property type="entry name" value="Znf_CCHC"/>
</dbReference>
<keyword evidence="4" id="KW-1185">Reference proteome</keyword>
<keyword evidence="1" id="KW-0863">Zinc-finger</keyword>
<dbReference type="SMART" id="SM00343">
    <property type="entry name" value="ZnF_C2HC"/>
    <property type="match status" value="1"/>
</dbReference>
<dbReference type="Proteomes" id="UP001454036">
    <property type="component" value="Unassembled WGS sequence"/>
</dbReference>
<dbReference type="PROSITE" id="PS50158">
    <property type="entry name" value="ZF_CCHC"/>
    <property type="match status" value="1"/>
</dbReference>
<proteinExistence type="predicted"/>
<dbReference type="InterPro" id="IPR025836">
    <property type="entry name" value="Zn_knuckle_CX2CX4HX4C"/>
</dbReference>
<keyword evidence="1" id="KW-0862">Zinc</keyword>
<dbReference type="Pfam" id="PF14392">
    <property type="entry name" value="zf-CCHC_4"/>
    <property type="match status" value="1"/>
</dbReference>
<evidence type="ECO:0000259" key="2">
    <source>
        <dbReference type="PROSITE" id="PS50158"/>
    </source>
</evidence>
<comment type="caution">
    <text evidence="3">The sequence shown here is derived from an EMBL/GenBank/DDBJ whole genome shotgun (WGS) entry which is preliminary data.</text>
</comment>
<dbReference type="Gene3D" id="4.10.60.10">
    <property type="entry name" value="Zinc finger, CCHC-type"/>
    <property type="match status" value="1"/>
</dbReference>
<evidence type="ECO:0000256" key="1">
    <source>
        <dbReference type="PROSITE-ProRule" id="PRU00047"/>
    </source>
</evidence>
<dbReference type="InterPro" id="IPR036875">
    <property type="entry name" value="Znf_CCHC_sf"/>
</dbReference>
<dbReference type="GO" id="GO:0008270">
    <property type="term" value="F:zinc ion binding"/>
    <property type="evidence" value="ECO:0007669"/>
    <property type="project" value="UniProtKB-KW"/>
</dbReference>
<name>A0AAV3QC97_LITER</name>
<gene>
    <name evidence="3" type="ORF">LIER_17250</name>
</gene>
<evidence type="ECO:0000313" key="4">
    <source>
        <dbReference type="Proteomes" id="UP001454036"/>
    </source>
</evidence>
<dbReference type="EMBL" id="BAABME010003990">
    <property type="protein sequence ID" value="GAA0160772.1"/>
    <property type="molecule type" value="Genomic_DNA"/>
</dbReference>
<keyword evidence="1" id="KW-0479">Metal-binding</keyword>
<accession>A0AAV3QC97</accession>
<organism evidence="3 4">
    <name type="scientific">Lithospermum erythrorhizon</name>
    <name type="common">Purple gromwell</name>
    <name type="synonym">Lithospermum officinale var. erythrorhizon</name>
    <dbReference type="NCBI Taxonomy" id="34254"/>
    <lineage>
        <taxon>Eukaryota</taxon>
        <taxon>Viridiplantae</taxon>
        <taxon>Streptophyta</taxon>
        <taxon>Embryophyta</taxon>
        <taxon>Tracheophyta</taxon>
        <taxon>Spermatophyta</taxon>
        <taxon>Magnoliopsida</taxon>
        <taxon>eudicotyledons</taxon>
        <taxon>Gunneridae</taxon>
        <taxon>Pentapetalae</taxon>
        <taxon>asterids</taxon>
        <taxon>lamiids</taxon>
        <taxon>Boraginales</taxon>
        <taxon>Boraginaceae</taxon>
        <taxon>Boraginoideae</taxon>
        <taxon>Lithospermeae</taxon>
        <taxon>Lithospermum</taxon>
    </lineage>
</organism>
<dbReference type="SUPFAM" id="SSF57756">
    <property type="entry name" value="Retrovirus zinc finger-like domains"/>
    <property type="match status" value="1"/>
</dbReference>
<reference evidence="3 4" key="1">
    <citation type="submission" date="2024-01" db="EMBL/GenBank/DDBJ databases">
        <title>The complete chloroplast genome sequence of Lithospermum erythrorhizon: insights into the phylogenetic relationship among Boraginaceae species and the maternal lineages of purple gromwells.</title>
        <authorList>
            <person name="Okada T."/>
            <person name="Watanabe K."/>
        </authorList>
    </citation>
    <scope>NUCLEOTIDE SEQUENCE [LARGE SCALE GENOMIC DNA]</scope>
</reference>
<feature type="domain" description="CCHC-type" evidence="2">
    <location>
        <begin position="92"/>
        <end position="107"/>
    </location>
</feature>